<dbReference type="Pfam" id="PF01535">
    <property type="entry name" value="PPR"/>
    <property type="match status" value="1"/>
</dbReference>
<keyword evidence="1" id="KW-0677">Repeat</keyword>
<dbReference type="Gene3D" id="1.25.40.10">
    <property type="entry name" value="Tetratricopeptide repeat domain"/>
    <property type="match status" value="4"/>
</dbReference>
<dbReference type="NCBIfam" id="TIGR00756">
    <property type="entry name" value="PPR"/>
    <property type="match status" value="4"/>
</dbReference>
<sequence>MQALTIWPSTSESWHSCVVPQLDLELISFCSLVKWGERRKRLDFCNVHGHRSLCLSRYFKGCKNGVCLAGQNYELKCKMLYLGSATASTISGFAKPKKGFLGTACDVSWALDEPTVGENCSIDELGRVDEVSGEIDRVECAHPKLDVVAEGKDYGSEFDGANNSGDDDGEKVKNVSSQRVDVRALARRLSSARTSDDVEEVLKVERILPLQVYSTVIRGFGKENNLESAMALFEWLKRKSEESGGLVRPNLFIYNSLLGAMKETRKFDFVEDVMNDMAAKGVHPSVVTYNTLMGIYTEQGKESKALQIFEEMPSKSISPSPASFSIVLFAYRRLEDGFGSLAFFVEIRDKYKGGEIGRGDDGEDWDWDHEFSKLESFTIRICYQVMRRWLVMRENRSSEVFRLLRKMDEAGLQHGRAEHERLIWACTREEHCVVAKELYTRIREVDNEMSLSVCNHLIWLLGKAKKWWAALEIYEDMLDKGPKPNNMSYELIVSHFNILLSAARKKGIWRWGVRLLNKMEEKGLKPGSREWNSVLVACSKASETSAAIEIFKRMVEQGEKPTIISYGALLSALEKGNLYEQALQVWEHMIRVGFEPNLHAYTIMASIYAGQGKFDLLDSIIKEMVAAGVDPTVITFNAIISSCGRNNHGGVGYEWFERMKLHNITPNEVTYEMLIEALARDGKPRLAYELHLRARNEGLELSAKAYDAVVQSAQLHGATVEVAALGPRPPERKKKVQIRKNLSEFCKLADVPRRSKPFVRKEIYTSKGE</sequence>
<feature type="repeat" description="PPR" evidence="2">
    <location>
        <begin position="250"/>
        <end position="284"/>
    </location>
</feature>
<dbReference type="PANTHER" id="PTHR47940:SF1">
    <property type="entry name" value="PROTEIN LOW PHOTOSYNTHETIC EFFICIENCY 1, CHLOROPLASTIC"/>
    <property type="match status" value="1"/>
</dbReference>
<dbReference type="PANTHER" id="PTHR47940">
    <property type="entry name" value="OS12G0283900 PROTEIN"/>
    <property type="match status" value="1"/>
</dbReference>
<feature type="repeat" description="PPR" evidence="2">
    <location>
        <begin position="285"/>
        <end position="319"/>
    </location>
</feature>
<dbReference type="InterPro" id="IPR033443">
    <property type="entry name" value="PROP1-like_PPR_dom"/>
</dbReference>
<name>A0A678WCZ0_SALMI</name>
<reference evidence="4" key="1">
    <citation type="journal article" date="2018" name="Molecules">
        <title>The Pentatricopeptide Repeat Gene Family in Salvia miltiorrhiza: Genome-Wide Characterization and Expression Analysis.</title>
        <authorList>
            <person name="Li H."/>
            <person name="Li C."/>
            <person name="Deng Y."/>
            <person name="Jiang X."/>
            <person name="Lu S."/>
        </authorList>
    </citation>
    <scope>NUCLEOTIDE SEQUENCE</scope>
</reference>
<dbReference type="AlphaFoldDB" id="A0A678WCZ0"/>
<reference evidence="4" key="2">
    <citation type="submission" date="2018-02" db="EMBL/GenBank/DDBJ databases">
        <authorList>
            <person name="Li H.Q."/>
            <person name="Lu S.F."/>
        </authorList>
    </citation>
    <scope>NUCLEOTIDE SEQUENCE</scope>
</reference>
<feature type="domain" description="PROP1-like PPR" evidence="3">
    <location>
        <begin position="538"/>
        <end position="702"/>
    </location>
</feature>
<feature type="repeat" description="PPR" evidence="2">
    <location>
        <begin position="209"/>
        <end position="243"/>
    </location>
</feature>
<feature type="repeat" description="PPR" evidence="2">
    <location>
        <begin position="562"/>
        <end position="596"/>
    </location>
</feature>
<evidence type="ECO:0000256" key="1">
    <source>
        <dbReference type="ARBA" id="ARBA00022737"/>
    </source>
</evidence>
<feature type="repeat" description="PPR" evidence="2">
    <location>
        <begin position="667"/>
        <end position="701"/>
    </location>
</feature>
<evidence type="ECO:0000313" key="4">
    <source>
        <dbReference type="EMBL" id="AYM00560.1"/>
    </source>
</evidence>
<accession>A0A678WCZ0</accession>
<dbReference type="InterPro" id="IPR053343">
    <property type="entry name" value="PSII_mRNA-binding_protein"/>
</dbReference>
<feature type="repeat" description="PPR" evidence="2">
    <location>
        <begin position="527"/>
        <end position="561"/>
    </location>
</feature>
<dbReference type="InterPro" id="IPR011990">
    <property type="entry name" value="TPR-like_helical_dom_sf"/>
</dbReference>
<feature type="repeat" description="PPR" evidence="2">
    <location>
        <begin position="597"/>
        <end position="631"/>
    </location>
</feature>
<protein>
    <submittedName>
        <fullName evidence="4">Pentatricopeptide repeat protein</fullName>
    </submittedName>
</protein>
<dbReference type="Pfam" id="PF17177">
    <property type="entry name" value="PPR_long"/>
    <property type="match status" value="1"/>
</dbReference>
<feature type="repeat" description="PPR" evidence="2">
    <location>
        <begin position="632"/>
        <end position="666"/>
    </location>
</feature>
<dbReference type="Pfam" id="PF13812">
    <property type="entry name" value="PPR_3"/>
    <property type="match status" value="2"/>
</dbReference>
<feature type="repeat" description="PPR" evidence="2">
    <location>
        <begin position="492"/>
        <end position="526"/>
    </location>
</feature>
<dbReference type="EMBL" id="MH004560">
    <property type="protein sequence ID" value="AYM00560.1"/>
    <property type="molecule type" value="mRNA"/>
</dbReference>
<feature type="repeat" description="PPR" evidence="2">
    <location>
        <begin position="450"/>
        <end position="484"/>
    </location>
</feature>
<dbReference type="PROSITE" id="PS51375">
    <property type="entry name" value="PPR"/>
    <property type="match status" value="10"/>
</dbReference>
<evidence type="ECO:0000259" key="3">
    <source>
        <dbReference type="Pfam" id="PF17177"/>
    </source>
</evidence>
<dbReference type="InterPro" id="IPR002885">
    <property type="entry name" value="PPR_rpt"/>
</dbReference>
<organism evidence="4">
    <name type="scientific">Salvia miltiorrhiza</name>
    <name type="common">Chinese sage</name>
    <dbReference type="NCBI Taxonomy" id="226208"/>
    <lineage>
        <taxon>Eukaryota</taxon>
        <taxon>Viridiplantae</taxon>
        <taxon>Streptophyta</taxon>
        <taxon>Embryophyta</taxon>
        <taxon>Tracheophyta</taxon>
        <taxon>Spermatophyta</taxon>
        <taxon>Magnoliopsida</taxon>
        <taxon>eudicotyledons</taxon>
        <taxon>Gunneridae</taxon>
        <taxon>Pentapetalae</taxon>
        <taxon>asterids</taxon>
        <taxon>lamiids</taxon>
        <taxon>Lamiales</taxon>
        <taxon>Lamiaceae</taxon>
        <taxon>Nepetoideae</taxon>
        <taxon>Mentheae</taxon>
        <taxon>Salviinae</taxon>
        <taxon>Salvia</taxon>
        <taxon>Salvia incertae sedis</taxon>
    </lineage>
</organism>
<evidence type="ECO:0000256" key="2">
    <source>
        <dbReference type="PROSITE-ProRule" id="PRU00708"/>
    </source>
</evidence>
<proteinExistence type="evidence at transcript level"/>